<dbReference type="RefSeq" id="WP_289378756.1">
    <property type="nucleotide sequence ID" value="NZ_JAUBOF010000027.1"/>
</dbReference>
<proteinExistence type="predicted"/>
<accession>A0ABT7RM26</accession>
<evidence type="ECO:0008006" key="3">
    <source>
        <dbReference type="Google" id="ProtNLM"/>
    </source>
</evidence>
<reference evidence="1 2" key="1">
    <citation type="submission" date="2023-06" db="EMBL/GenBank/DDBJ databases">
        <title>Rhodococcus indonesiensis sp. nov a new member of the Rhodococcus ruber lineage isolated from a sediment of neutral hot spring.</title>
        <authorList>
            <person name="Kusuma A.B."/>
            <person name="Fenylestari G."/>
            <person name="Ammar F."/>
            <person name="Nouioui I."/>
            <person name="Goodfellow M."/>
        </authorList>
    </citation>
    <scope>NUCLEOTIDE SEQUENCE [LARGE SCALE GENOMIC DNA]</scope>
    <source>
        <strain evidence="1 2">CSLK01-03</strain>
    </source>
</reference>
<comment type="caution">
    <text evidence="1">The sequence shown here is derived from an EMBL/GenBank/DDBJ whole genome shotgun (WGS) entry which is preliminary data.</text>
</comment>
<gene>
    <name evidence="1" type="ORF">QT969_10360</name>
</gene>
<evidence type="ECO:0000313" key="2">
    <source>
        <dbReference type="Proteomes" id="UP001233164"/>
    </source>
</evidence>
<name>A0ABT7RM26_9NOCA</name>
<keyword evidence="2" id="KW-1185">Reference proteome</keyword>
<protein>
    <recommendedName>
        <fullName evidence="3">Ribbon-helix-helix protein, copG family</fullName>
    </recommendedName>
</protein>
<dbReference type="Proteomes" id="UP001233164">
    <property type="component" value="Unassembled WGS sequence"/>
</dbReference>
<organism evidence="1 2">
    <name type="scientific">Rhodococcus indonesiensis</name>
    <dbReference type="NCBI Taxonomy" id="3055869"/>
    <lineage>
        <taxon>Bacteria</taxon>
        <taxon>Bacillati</taxon>
        <taxon>Actinomycetota</taxon>
        <taxon>Actinomycetes</taxon>
        <taxon>Mycobacteriales</taxon>
        <taxon>Nocardiaceae</taxon>
        <taxon>Rhodococcus</taxon>
    </lineage>
</organism>
<evidence type="ECO:0000313" key="1">
    <source>
        <dbReference type="EMBL" id="MDM7488693.1"/>
    </source>
</evidence>
<dbReference type="EMBL" id="JAUBOF010000027">
    <property type="protein sequence ID" value="MDM7488693.1"/>
    <property type="molecule type" value="Genomic_DNA"/>
</dbReference>
<sequence length="79" mass="9179">MGDIMITIDLDDEELRAVVEMAEFYGKSVTDVVRDAIRIAAREQLREQLREEVAKSVNNPAEQRALREEFEAWRDTDPQ</sequence>